<evidence type="ECO:0000313" key="13">
    <source>
        <dbReference type="EMBL" id="OOM14334.1"/>
    </source>
</evidence>
<evidence type="ECO:0000256" key="2">
    <source>
        <dbReference type="ARBA" id="ARBA00022475"/>
    </source>
</evidence>
<keyword evidence="5 10" id="KW-0472">Membrane</keyword>
<dbReference type="AlphaFoldDB" id="A0A1S8NCV4"/>
<comment type="similarity">
    <text evidence="7">Belongs to the methyl-accepting chemotaxis (MCP) protein family.</text>
</comment>
<organism evidence="13 14">
    <name type="scientific">Clostridium saccharobutylicum</name>
    <dbReference type="NCBI Taxonomy" id="169679"/>
    <lineage>
        <taxon>Bacteria</taxon>
        <taxon>Bacillati</taxon>
        <taxon>Bacillota</taxon>
        <taxon>Clostridia</taxon>
        <taxon>Eubacteriales</taxon>
        <taxon>Clostridiaceae</taxon>
        <taxon>Clostridium</taxon>
    </lineage>
</organism>
<evidence type="ECO:0000313" key="14">
    <source>
        <dbReference type="Proteomes" id="UP000191154"/>
    </source>
</evidence>
<dbReference type="STRING" id="169679.CSACC_17950"/>
<evidence type="ECO:0000256" key="3">
    <source>
        <dbReference type="ARBA" id="ARBA00022692"/>
    </source>
</evidence>
<dbReference type="GO" id="GO:0007165">
    <property type="term" value="P:signal transduction"/>
    <property type="evidence" value="ECO:0007669"/>
    <property type="project" value="UniProtKB-KW"/>
</dbReference>
<comment type="caution">
    <text evidence="13">The sequence shown here is derived from an EMBL/GenBank/DDBJ whole genome shotgun (WGS) entry which is preliminary data.</text>
</comment>
<keyword evidence="2" id="KW-1003">Cell membrane</keyword>
<dbReference type="GO" id="GO:0005886">
    <property type="term" value="C:plasma membrane"/>
    <property type="evidence" value="ECO:0007669"/>
    <property type="project" value="UniProtKB-SubCell"/>
</dbReference>
<dbReference type="SMART" id="SM00304">
    <property type="entry name" value="HAMP"/>
    <property type="match status" value="1"/>
</dbReference>
<dbReference type="Pfam" id="PF00672">
    <property type="entry name" value="HAMP"/>
    <property type="match status" value="1"/>
</dbReference>
<evidence type="ECO:0000256" key="1">
    <source>
        <dbReference type="ARBA" id="ARBA00004651"/>
    </source>
</evidence>
<evidence type="ECO:0000256" key="8">
    <source>
        <dbReference type="PROSITE-ProRule" id="PRU00284"/>
    </source>
</evidence>
<dbReference type="EMBL" id="LZYZ01000002">
    <property type="protein sequence ID" value="OOM14334.1"/>
    <property type="molecule type" value="Genomic_DNA"/>
</dbReference>
<dbReference type="InterPro" id="IPR003660">
    <property type="entry name" value="HAMP_dom"/>
</dbReference>
<feature type="domain" description="HAMP" evidence="12">
    <location>
        <begin position="316"/>
        <end position="368"/>
    </location>
</feature>
<dbReference type="Gene3D" id="3.30.450.20">
    <property type="entry name" value="PAS domain"/>
    <property type="match status" value="1"/>
</dbReference>
<feature type="coiled-coil region" evidence="9">
    <location>
        <begin position="423"/>
        <end position="450"/>
    </location>
</feature>
<dbReference type="PANTHER" id="PTHR32089:SF112">
    <property type="entry name" value="LYSOZYME-LIKE PROTEIN-RELATED"/>
    <property type="match status" value="1"/>
</dbReference>
<dbReference type="SUPFAM" id="SSF103190">
    <property type="entry name" value="Sensory domain-like"/>
    <property type="match status" value="2"/>
</dbReference>
<evidence type="ECO:0000256" key="4">
    <source>
        <dbReference type="ARBA" id="ARBA00022989"/>
    </source>
</evidence>
<evidence type="ECO:0000259" key="12">
    <source>
        <dbReference type="PROSITE" id="PS50885"/>
    </source>
</evidence>
<feature type="domain" description="Methyl-accepting transducer" evidence="11">
    <location>
        <begin position="387"/>
        <end position="644"/>
    </location>
</feature>
<dbReference type="PROSITE" id="PS50885">
    <property type="entry name" value="HAMP"/>
    <property type="match status" value="1"/>
</dbReference>
<dbReference type="SUPFAM" id="SSF58104">
    <property type="entry name" value="Methyl-accepting chemotaxis protein (MCP) signaling domain"/>
    <property type="match status" value="1"/>
</dbReference>
<keyword evidence="4 10" id="KW-1133">Transmembrane helix</keyword>
<proteinExistence type="inferred from homology"/>
<keyword evidence="3 10" id="KW-0812">Transmembrane</keyword>
<name>A0A1S8NCV4_CLOSA</name>
<evidence type="ECO:0000256" key="9">
    <source>
        <dbReference type="SAM" id="Coils"/>
    </source>
</evidence>
<dbReference type="InterPro" id="IPR004089">
    <property type="entry name" value="MCPsignal_dom"/>
</dbReference>
<evidence type="ECO:0000256" key="10">
    <source>
        <dbReference type="SAM" id="Phobius"/>
    </source>
</evidence>
<sequence>MDEKLLKKRDSIKFKILTIPLIVMFTAILIISIITIGVVKTKFMEKMKSDGVELANQIANQADNNNAAMSSLNESIEERIRTLANFVANNSDKVNNNYLSQLAKQFNVDEINFVDSSGTITYSNSQTSIGSVFGSDHISYPVLKGDKNEFMENIRKSRETNDYYKYGYVRKNDGGMVQVGILANKVQSLSTSLEMQTLIEKLTDGQNVVYAAFIDKNSKIVAHSEKDNIGNSEDNEGIKTALNGKVYSQMDYYKGKIQVHNIMVPVNNNGQQVGVVELGISTEGVNKTINSIIALILIISIASIIVVSVIMFKIANSITKPLAELVNISQKISKGEFDNDVSINSTGEIGILQSSFNYMSDSLGSTIRKIKDEIFTVNNMASSLSLNAEQMTAATGEVTNSIQEISVGASKQSNDLLEIVDHISNLADEVNNIENKISNVKESSDFTEDKVKIGKEQMEVLLKSIEDIKKAFEVVDNHANNLSLSVSQVGQITYVINEISEQTNLLALNAAIEASRAGEAGRGFAVVAEEVRTLAEQSKESTEQIQKLIQSISGETINVIDTSDQVKTYIMNQVGIVQQTMSSFNDMLDAVAKISPLVEDTYASIEKTIRVKDTVSDKVDNITAVSEETTAESEEISASSEELLASSEEVSKFASKLSDVAEEISKETSKFKY</sequence>
<dbReference type="Proteomes" id="UP000191154">
    <property type="component" value="Unassembled WGS sequence"/>
</dbReference>
<evidence type="ECO:0000256" key="6">
    <source>
        <dbReference type="ARBA" id="ARBA00023224"/>
    </source>
</evidence>
<keyword evidence="9" id="KW-0175">Coiled coil</keyword>
<dbReference type="RefSeq" id="WP_077864603.1">
    <property type="nucleotide sequence ID" value="NZ_LZYZ01000002.1"/>
</dbReference>
<evidence type="ECO:0000256" key="7">
    <source>
        <dbReference type="ARBA" id="ARBA00029447"/>
    </source>
</evidence>
<comment type="subcellular location">
    <subcellularLocation>
        <location evidence="1">Cell membrane</location>
        <topology evidence="1">Multi-pass membrane protein</topology>
    </subcellularLocation>
</comment>
<keyword evidence="6 8" id="KW-0807">Transducer</keyword>
<feature type="transmembrane region" description="Helical" evidence="10">
    <location>
        <begin position="16"/>
        <end position="39"/>
    </location>
</feature>
<dbReference type="InterPro" id="IPR033463">
    <property type="entry name" value="sCache_3"/>
</dbReference>
<dbReference type="SMART" id="SM00283">
    <property type="entry name" value="MA"/>
    <property type="match status" value="1"/>
</dbReference>
<dbReference type="Gene3D" id="1.10.287.950">
    <property type="entry name" value="Methyl-accepting chemotaxis protein"/>
    <property type="match status" value="1"/>
</dbReference>
<dbReference type="Pfam" id="PF00015">
    <property type="entry name" value="MCPsignal"/>
    <property type="match status" value="1"/>
</dbReference>
<dbReference type="PANTHER" id="PTHR32089">
    <property type="entry name" value="METHYL-ACCEPTING CHEMOTAXIS PROTEIN MCPB"/>
    <property type="match status" value="1"/>
</dbReference>
<dbReference type="CDD" id="cd06225">
    <property type="entry name" value="HAMP"/>
    <property type="match status" value="1"/>
</dbReference>
<accession>A0A1S8NCV4</accession>
<dbReference type="Gene3D" id="1.10.8.500">
    <property type="entry name" value="HAMP domain in histidine kinase"/>
    <property type="match status" value="1"/>
</dbReference>
<dbReference type="Pfam" id="PF17203">
    <property type="entry name" value="sCache_3_2"/>
    <property type="match status" value="1"/>
</dbReference>
<evidence type="ECO:0000256" key="5">
    <source>
        <dbReference type="ARBA" id="ARBA00023136"/>
    </source>
</evidence>
<dbReference type="PROSITE" id="PS50111">
    <property type="entry name" value="CHEMOTAXIS_TRANSDUC_2"/>
    <property type="match status" value="1"/>
</dbReference>
<gene>
    <name evidence="13" type="primary">mcpB_5</name>
    <name evidence="13" type="ORF">CLOSAC_12070</name>
</gene>
<reference evidence="13 14" key="1">
    <citation type="submission" date="2016-05" db="EMBL/GenBank/DDBJ databases">
        <title>Microbial solvent formation.</title>
        <authorList>
            <person name="Poehlein A."/>
            <person name="Montoya Solano J.D."/>
            <person name="Flitsch S."/>
            <person name="Krabben P."/>
            <person name="Duerre P."/>
            <person name="Daniel R."/>
        </authorList>
    </citation>
    <scope>NUCLEOTIDE SEQUENCE [LARGE SCALE GENOMIC DNA]</scope>
    <source>
        <strain evidence="13 14">L1-8</strain>
    </source>
</reference>
<evidence type="ECO:0000259" key="11">
    <source>
        <dbReference type="PROSITE" id="PS50111"/>
    </source>
</evidence>
<dbReference type="InterPro" id="IPR029151">
    <property type="entry name" value="Sensor-like_sf"/>
</dbReference>
<feature type="transmembrane region" description="Helical" evidence="10">
    <location>
        <begin position="292"/>
        <end position="312"/>
    </location>
</feature>
<protein>
    <submittedName>
        <fullName evidence="13">Methyl-accepting chemotaxis protein McpB</fullName>
    </submittedName>
</protein>